<reference evidence="2" key="1">
    <citation type="journal article" date="2019" name="Gigascience">
        <title>De novo genome assembly of the endangered Acer yangbiense, a plant species with extremely small populations endemic to Yunnan Province, China.</title>
        <authorList>
            <person name="Yang J."/>
            <person name="Wariss H.M."/>
            <person name="Tao L."/>
            <person name="Zhang R."/>
            <person name="Yun Q."/>
            <person name="Hollingsworth P."/>
            <person name="Dao Z."/>
            <person name="Luo G."/>
            <person name="Guo H."/>
            <person name="Ma Y."/>
            <person name="Sun W."/>
        </authorList>
    </citation>
    <scope>NUCLEOTIDE SEQUENCE [LARGE SCALE GENOMIC DNA]</scope>
    <source>
        <strain evidence="2">cv. Malutang</strain>
    </source>
</reference>
<dbReference type="PANTHER" id="PTHR33103">
    <property type="entry name" value="OS01G0153900 PROTEIN"/>
    <property type="match status" value="1"/>
</dbReference>
<sequence>MYDLLSFPVSTAVRLLKEKNMVGFLGDLYGSIENLPDAYWQMNDSKKNFLSLLLSDFGSYSQKSYPCPSCHAYVADDPNLLCPTCKKNLTNELTYVSPKSPFNIEGVEKEVTELQEMVVDLSEEEGTKLLKASGECKTVLTSVFLGNMEEQKTTQT</sequence>
<protein>
    <submittedName>
        <fullName evidence="1">Uncharacterized protein</fullName>
    </submittedName>
</protein>
<dbReference type="Proteomes" id="UP000323000">
    <property type="component" value="Chromosome 12"/>
</dbReference>
<dbReference type="InterPro" id="IPR007750">
    <property type="entry name" value="DUF674"/>
</dbReference>
<comment type="caution">
    <text evidence="1">The sequence shown here is derived from an EMBL/GenBank/DDBJ whole genome shotgun (WGS) entry which is preliminary data.</text>
</comment>
<name>A0A5C7GYV2_9ROSI</name>
<organism evidence="1 2">
    <name type="scientific">Acer yangbiense</name>
    <dbReference type="NCBI Taxonomy" id="1000413"/>
    <lineage>
        <taxon>Eukaryota</taxon>
        <taxon>Viridiplantae</taxon>
        <taxon>Streptophyta</taxon>
        <taxon>Embryophyta</taxon>
        <taxon>Tracheophyta</taxon>
        <taxon>Spermatophyta</taxon>
        <taxon>Magnoliopsida</taxon>
        <taxon>eudicotyledons</taxon>
        <taxon>Gunneridae</taxon>
        <taxon>Pentapetalae</taxon>
        <taxon>rosids</taxon>
        <taxon>malvids</taxon>
        <taxon>Sapindales</taxon>
        <taxon>Sapindaceae</taxon>
        <taxon>Hippocastanoideae</taxon>
        <taxon>Acereae</taxon>
        <taxon>Acer</taxon>
    </lineage>
</organism>
<keyword evidence="2" id="KW-1185">Reference proteome</keyword>
<evidence type="ECO:0000313" key="2">
    <source>
        <dbReference type="Proteomes" id="UP000323000"/>
    </source>
</evidence>
<dbReference type="EMBL" id="VAHF01000012">
    <property type="protein sequence ID" value="TXG49697.1"/>
    <property type="molecule type" value="Genomic_DNA"/>
</dbReference>
<accession>A0A5C7GYV2</accession>
<dbReference type="AlphaFoldDB" id="A0A5C7GYV2"/>
<dbReference type="OrthoDB" id="2014278at2759"/>
<gene>
    <name evidence="1" type="ORF">EZV62_025572</name>
</gene>
<proteinExistence type="predicted"/>
<dbReference type="PANTHER" id="PTHR33103:SF19">
    <property type="entry name" value="OS09G0544700 PROTEIN"/>
    <property type="match status" value="1"/>
</dbReference>
<evidence type="ECO:0000313" key="1">
    <source>
        <dbReference type="EMBL" id="TXG49697.1"/>
    </source>
</evidence>